<comment type="caution">
    <text evidence="12">The sequence shown here is derived from an EMBL/GenBank/DDBJ whole genome shotgun (WGS) entry which is preliminary data.</text>
</comment>
<dbReference type="PROSITE" id="PS01064">
    <property type="entry name" value="PYRIDOX_OXIDASE"/>
    <property type="match status" value="1"/>
</dbReference>
<evidence type="ECO:0000256" key="2">
    <source>
        <dbReference type="ARBA" id="ARBA00011738"/>
    </source>
</evidence>
<proteinExistence type="inferred from homology"/>
<comment type="pathway">
    <text evidence="7">Cofactor metabolism; pyridoxal 5'-phosphate salvage; pyridoxal 5'-phosphate from pyridoxine 5'-phosphate: step 1/1.</text>
</comment>
<sequence length="218" mass="24284">MTHGTSEDPLARMRREYSGALTEDDVTVGWPELFSAWLAAAVAADLPEPNAMVLATADGQGRPSARTVLLKGYDERGFVFYTNYNSRKGVELAANPHASLVFLWLPVSRQVRVEGTCSPVSRAETEAYFALRPRGSQLGAWASPQSAVVGSRAELDEAARAVEERFAETPDVPPPPHWGGYRVRPDTVEFWQGRQDRMHDRIRYSRAADEWKVERLAP</sequence>
<feature type="binding site" evidence="7 9">
    <location>
        <begin position="145"/>
        <end position="146"/>
    </location>
    <ligand>
        <name>FMN</name>
        <dbReference type="ChEBI" id="CHEBI:58210"/>
    </ligand>
</feature>
<evidence type="ECO:0000256" key="9">
    <source>
        <dbReference type="PIRSR" id="PIRSR000190-2"/>
    </source>
</evidence>
<keyword evidence="4 7" id="KW-0288">FMN</keyword>
<feature type="binding site" evidence="7 8">
    <location>
        <begin position="197"/>
        <end position="199"/>
    </location>
    <ligand>
        <name>substrate</name>
    </ligand>
</feature>
<feature type="binding site" evidence="8">
    <location>
        <begin position="14"/>
        <end position="17"/>
    </location>
    <ligand>
        <name>substrate</name>
    </ligand>
</feature>
<protein>
    <recommendedName>
        <fullName evidence="7">Pyridoxine/pyridoxamine 5'-phosphate oxidase</fullName>
        <ecNumber evidence="7">1.4.3.5</ecNumber>
    </recommendedName>
    <alternativeName>
        <fullName evidence="7">PNP/PMP oxidase</fullName>
        <shortName evidence="7">PNPOx</shortName>
    </alternativeName>
    <alternativeName>
        <fullName evidence="7">Pyridoxal 5'-phosphate synthase</fullName>
    </alternativeName>
</protein>
<evidence type="ECO:0000256" key="7">
    <source>
        <dbReference type="HAMAP-Rule" id="MF_01629"/>
    </source>
</evidence>
<evidence type="ECO:0000256" key="6">
    <source>
        <dbReference type="ARBA" id="ARBA00023096"/>
    </source>
</evidence>
<dbReference type="Pfam" id="PF01243">
    <property type="entry name" value="PNPOx_N"/>
    <property type="match status" value="1"/>
</dbReference>
<keyword evidence="3 7" id="KW-0285">Flavoprotein</keyword>
<comment type="similarity">
    <text evidence="1 7">Belongs to the pyridoxamine 5'-phosphate oxidase family.</text>
</comment>
<dbReference type="Pfam" id="PF10590">
    <property type="entry name" value="PNP_phzG_C"/>
    <property type="match status" value="1"/>
</dbReference>
<feature type="binding site" evidence="7 9">
    <location>
        <position position="201"/>
    </location>
    <ligand>
        <name>FMN</name>
        <dbReference type="ChEBI" id="CHEBI:58210"/>
    </ligand>
</feature>
<evidence type="ECO:0000256" key="4">
    <source>
        <dbReference type="ARBA" id="ARBA00022643"/>
    </source>
</evidence>
<dbReference type="UniPathway" id="UPA01068">
    <property type="reaction ID" value="UER00304"/>
</dbReference>
<feature type="binding site" evidence="7 8">
    <location>
        <position position="132"/>
    </location>
    <ligand>
        <name>substrate</name>
    </ligand>
</feature>
<gene>
    <name evidence="7 12" type="primary">pdxH</name>
    <name evidence="12" type="ORF">Vau01_074600</name>
</gene>
<dbReference type="GO" id="GO:0010181">
    <property type="term" value="F:FMN binding"/>
    <property type="evidence" value="ECO:0007669"/>
    <property type="project" value="UniProtKB-UniRule"/>
</dbReference>
<evidence type="ECO:0000256" key="5">
    <source>
        <dbReference type="ARBA" id="ARBA00023002"/>
    </source>
</evidence>
<name>A0A8J3Z9B2_9ACTN</name>
<feature type="binding site" evidence="7 9">
    <location>
        <begin position="81"/>
        <end position="82"/>
    </location>
    <ligand>
        <name>FMN</name>
        <dbReference type="ChEBI" id="CHEBI:58210"/>
    </ligand>
</feature>
<dbReference type="GO" id="GO:0008615">
    <property type="term" value="P:pyridoxine biosynthetic process"/>
    <property type="evidence" value="ECO:0007669"/>
    <property type="project" value="UniProtKB-UniRule"/>
</dbReference>
<dbReference type="EMBL" id="BOPG01000049">
    <property type="protein sequence ID" value="GIJ59944.1"/>
    <property type="molecule type" value="Genomic_DNA"/>
</dbReference>
<comment type="cofactor">
    <cofactor evidence="7 9">
        <name>FMN</name>
        <dbReference type="ChEBI" id="CHEBI:58210"/>
    </cofactor>
    <text evidence="7 9">Binds 1 FMN per subunit.</text>
</comment>
<feature type="binding site" evidence="7 9">
    <location>
        <position position="191"/>
    </location>
    <ligand>
        <name>FMN</name>
        <dbReference type="ChEBI" id="CHEBI:58210"/>
    </ligand>
</feature>
<dbReference type="EC" id="1.4.3.5" evidence="7"/>
<dbReference type="InterPro" id="IPR000659">
    <property type="entry name" value="Pyridox_Oxase"/>
</dbReference>
<reference evidence="12" key="1">
    <citation type="submission" date="2021-01" db="EMBL/GenBank/DDBJ databases">
        <title>Whole genome shotgun sequence of Virgisporangium aurantiacum NBRC 16421.</title>
        <authorList>
            <person name="Komaki H."/>
            <person name="Tamura T."/>
        </authorList>
    </citation>
    <scope>NUCLEOTIDE SEQUENCE</scope>
    <source>
        <strain evidence="12">NBRC 16421</strain>
    </source>
</reference>
<dbReference type="NCBIfam" id="TIGR00558">
    <property type="entry name" value="pdxH"/>
    <property type="match status" value="1"/>
</dbReference>
<dbReference type="PANTHER" id="PTHR10851:SF0">
    <property type="entry name" value="PYRIDOXINE-5'-PHOSPHATE OXIDASE"/>
    <property type="match status" value="1"/>
</dbReference>
<keyword evidence="5 7" id="KW-0560">Oxidoreductase</keyword>
<accession>A0A8J3Z9B2</accession>
<feature type="domain" description="Pyridoxamine 5'-phosphate oxidase N-terminal" evidence="10">
    <location>
        <begin position="40"/>
        <end position="163"/>
    </location>
</feature>
<dbReference type="InterPro" id="IPR019576">
    <property type="entry name" value="Pyridoxamine_oxidase_dimer_C"/>
</dbReference>
<dbReference type="Gene3D" id="2.30.110.10">
    <property type="entry name" value="Electron Transport, Fmn-binding Protein, Chain A"/>
    <property type="match status" value="1"/>
</dbReference>
<feature type="binding site" evidence="7 9">
    <location>
        <position position="87"/>
    </location>
    <ligand>
        <name>FMN</name>
        <dbReference type="ChEBI" id="CHEBI:58210"/>
    </ligand>
</feature>
<feature type="binding site" evidence="7 8">
    <location>
        <position position="128"/>
    </location>
    <ligand>
        <name>substrate</name>
    </ligand>
</feature>
<dbReference type="Proteomes" id="UP000612585">
    <property type="component" value="Unassembled WGS sequence"/>
</dbReference>
<feature type="binding site" evidence="7 8">
    <location>
        <position position="71"/>
    </location>
    <ligand>
        <name>substrate</name>
    </ligand>
</feature>
<comment type="catalytic activity">
    <reaction evidence="7">
        <text>pyridoxine 5'-phosphate + O2 = pyridoxal 5'-phosphate + H2O2</text>
        <dbReference type="Rhea" id="RHEA:15149"/>
        <dbReference type="ChEBI" id="CHEBI:15379"/>
        <dbReference type="ChEBI" id="CHEBI:16240"/>
        <dbReference type="ChEBI" id="CHEBI:58589"/>
        <dbReference type="ChEBI" id="CHEBI:597326"/>
        <dbReference type="EC" id="1.4.3.5"/>
    </reaction>
</comment>
<comment type="pathway">
    <text evidence="7">Cofactor metabolism; pyridoxal 5'-phosphate salvage; pyridoxal 5'-phosphate from pyridoxamine 5'-phosphate: step 1/1.</text>
</comment>
<dbReference type="SUPFAM" id="SSF50475">
    <property type="entry name" value="FMN-binding split barrel"/>
    <property type="match status" value="1"/>
</dbReference>
<dbReference type="FunFam" id="2.30.110.10:FF:000020">
    <property type="entry name" value="PNPO isoform 11"/>
    <property type="match status" value="1"/>
</dbReference>
<evidence type="ECO:0000256" key="1">
    <source>
        <dbReference type="ARBA" id="ARBA00007301"/>
    </source>
</evidence>
<dbReference type="InterPro" id="IPR019740">
    <property type="entry name" value="Pyridox_Oxase_CS"/>
</dbReference>
<evidence type="ECO:0000313" key="12">
    <source>
        <dbReference type="EMBL" id="GIJ59944.1"/>
    </source>
</evidence>
<feature type="domain" description="Pyridoxine 5'-phosphate oxidase dimerisation C-terminal" evidence="11">
    <location>
        <begin position="178"/>
        <end position="218"/>
    </location>
</feature>
<feature type="binding site" evidence="7 9">
    <location>
        <position position="88"/>
    </location>
    <ligand>
        <name>FMN</name>
        <dbReference type="ChEBI" id="CHEBI:58210"/>
    </ligand>
</feature>
<evidence type="ECO:0000259" key="11">
    <source>
        <dbReference type="Pfam" id="PF10590"/>
    </source>
</evidence>
<dbReference type="PIRSF" id="PIRSF000190">
    <property type="entry name" value="Pyd_amn-ph_oxd"/>
    <property type="match status" value="1"/>
</dbReference>
<comment type="catalytic activity">
    <reaction evidence="7">
        <text>pyridoxamine 5'-phosphate + O2 + H2O = pyridoxal 5'-phosphate + H2O2 + NH4(+)</text>
        <dbReference type="Rhea" id="RHEA:15817"/>
        <dbReference type="ChEBI" id="CHEBI:15377"/>
        <dbReference type="ChEBI" id="CHEBI:15379"/>
        <dbReference type="ChEBI" id="CHEBI:16240"/>
        <dbReference type="ChEBI" id="CHEBI:28938"/>
        <dbReference type="ChEBI" id="CHEBI:58451"/>
        <dbReference type="ChEBI" id="CHEBI:597326"/>
        <dbReference type="EC" id="1.4.3.5"/>
    </reaction>
</comment>
<evidence type="ECO:0000259" key="10">
    <source>
        <dbReference type="Pfam" id="PF01243"/>
    </source>
</evidence>
<feature type="binding site" evidence="7 9">
    <location>
        <begin position="66"/>
        <end position="71"/>
    </location>
    <ligand>
        <name>FMN</name>
        <dbReference type="ChEBI" id="CHEBI:58210"/>
    </ligand>
</feature>
<dbReference type="InterPro" id="IPR011576">
    <property type="entry name" value="Pyridox_Oxase_N"/>
</dbReference>
<keyword evidence="13" id="KW-1185">Reference proteome</keyword>
<evidence type="ECO:0000313" key="13">
    <source>
        <dbReference type="Proteomes" id="UP000612585"/>
    </source>
</evidence>
<comment type="function">
    <text evidence="7">Catalyzes the oxidation of either pyridoxine 5'-phosphate (PNP) or pyridoxamine 5'-phosphate (PMP) into pyridoxal 5'-phosphate (PLP).</text>
</comment>
<dbReference type="HAMAP" id="MF_01629">
    <property type="entry name" value="PdxH"/>
    <property type="match status" value="1"/>
</dbReference>
<feature type="binding site" evidence="7 8">
    <location>
        <position position="136"/>
    </location>
    <ligand>
        <name>substrate</name>
    </ligand>
</feature>
<dbReference type="GO" id="GO:0004733">
    <property type="term" value="F:pyridoxamine phosphate oxidase activity"/>
    <property type="evidence" value="ECO:0007669"/>
    <property type="project" value="UniProtKB-UniRule"/>
</dbReference>
<evidence type="ECO:0000256" key="8">
    <source>
        <dbReference type="PIRSR" id="PIRSR000190-1"/>
    </source>
</evidence>
<dbReference type="InterPro" id="IPR012349">
    <property type="entry name" value="Split_barrel_FMN-bd"/>
</dbReference>
<comment type="subunit">
    <text evidence="2 7">Homodimer.</text>
</comment>
<organism evidence="12 13">
    <name type="scientific">Virgisporangium aurantiacum</name>
    <dbReference type="NCBI Taxonomy" id="175570"/>
    <lineage>
        <taxon>Bacteria</taxon>
        <taxon>Bacillati</taxon>
        <taxon>Actinomycetota</taxon>
        <taxon>Actinomycetes</taxon>
        <taxon>Micromonosporales</taxon>
        <taxon>Micromonosporaceae</taxon>
        <taxon>Virgisporangium</taxon>
    </lineage>
</organism>
<dbReference type="NCBIfam" id="NF004231">
    <property type="entry name" value="PRK05679.1"/>
    <property type="match status" value="1"/>
</dbReference>
<dbReference type="PANTHER" id="PTHR10851">
    <property type="entry name" value="PYRIDOXINE-5-PHOSPHATE OXIDASE"/>
    <property type="match status" value="1"/>
</dbReference>
<keyword evidence="6 7" id="KW-0664">Pyridoxine biosynthesis</keyword>
<evidence type="ECO:0000256" key="3">
    <source>
        <dbReference type="ARBA" id="ARBA00022630"/>
    </source>
</evidence>
<dbReference type="AlphaFoldDB" id="A0A8J3Z9B2"/>
<feature type="binding site" evidence="7 9">
    <location>
        <position position="110"/>
    </location>
    <ligand>
        <name>FMN</name>
        <dbReference type="ChEBI" id="CHEBI:58210"/>
    </ligand>
</feature>